<dbReference type="PROSITE" id="PS50113">
    <property type="entry name" value="PAC"/>
    <property type="match status" value="1"/>
</dbReference>
<evidence type="ECO:0000259" key="2">
    <source>
        <dbReference type="PROSITE" id="PS50112"/>
    </source>
</evidence>
<dbReference type="InterPro" id="IPR001633">
    <property type="entry name" value="EAL_dom"/>
</dbReference>
<name>A0A848QKJ2_9SPHN</name>
<dbReference type="PROSITE" id="PS50112">
    <property type="entry name" value="PAS"/>
    <property type="match status" value="1"/>
</dbReference>
<dbReference type="PROSITE" id="PS50883">
    <property type="entry name" value="EAL"/>
    <property type="match status" value="1"/>
</dbReference>
<protein>
    <submittedName>
        <fullName evidence="6">EAL domain-containing protein</fullName>
    </submittedName>
</protein>
<organism evidence="6 7">
    <name type="scientific">Pontixanthobacter rizhaonensis</name>
    <dbReference type="NCBI Taxonomy" id="2730337"/>
    <lineage>
        <taxon>Bacteria</taxon>
        <taxon>Pseudomonadati</taxon>
        <taxon>Pseudomonadota</taxon>
        <taxon>Alphaproteobacteria</taxon>
        <taxon>Sphingomonadales</taxon>
        <taxon>Erythrobacteraceae</taxon>
        <taxon>Pontixanthobacter</taxon>
    </lineage>
</organism>
<dbReference type="InterPro" id="IPR000014">
    <property type="entry name" value="PAS"/>
</dbReference>
<dbReference type="Pfam" id="PF00990">
    <property type="entry name" value="GGDEF"/>
    <property type="match status" value="1"/>
</dbReference>
<evidence type="ECO:0000256" key="1">
    <source>
        <dbReference type="SAM" id="MobiDB-lite"/>
    </source>
</evidence>
<dbReference type="EMBL" id="JABCRE010000002">
    <property type="protein sequence ID" value="NMW31614.1"/>
    <property type="molecule type" value="Genomic_DNA"/>
</dbReference>
<dbReference type="CDD" id="cd01948">
    <property type="entry name" value="EAL"/>
    <property type="match status" value="1"/>
</dbReference>
<dbReference type="NCBIfam" id="TIGR00254">
    <property type="entry name" value="GGDEF"/>
    <property type="match status" value="1"/>
</dbReference>
<feature type="domain" description="GGDEF" evidence="5">
    <location>
        <begin position="197"/>
        <end position="330"/>
    </location>
</feature>
<feature type="domain" description="PAS" evidence="2">
    <location>
        <begin position="49"/>
        <end position="107"/>
    </location>
</feature>
<dbReference type="InterPro" id="IPR000700">
    <property type="entry name" value="PAS-assoc_C"/>
</dbReference>
<dbReference type="NCBIfam" id="TIGR00229">
    <property type="entry name" value="sensory_box"/>
    <property type="match status" value="1"/>
</dbReference>
<accession>A0A848QKJ2</accession>
<keyword evidence="7" id="KW-1185">Reference proteome</keyword>
<dbReference type="Gene3D" id="3.20.20.450">
    <property type="entry name" value="EAL domain"/>
    <property type="match status" value="1"/>
</dbReference>
<gene>
    <name evidence="6" type="ORF">HKD42_06035</name>
</gene>
<dbReference type="InterPro" id="IPR029787">
    <property type="entry name" value="Nucleotide_cyclase"/>
</dbReference>
<dbReference type="SMART" id="SM00052">
    <property type="entry name" value="EAL"/>
    <property type="match status" value="1"/>
</dbReference>
<evidence type="ECO:0000259" key="3">
    <source>
        <dbReference type="PROSITE" id="PS50113"/>
    </source>
</evidence>
<feature type="region of interest" description="Disordered" evidence="1">
    <location>
        <begin position="1"/>
        <end position="25"/>
    </location>
</feature>
<dbReference type="Proteomes" id="UP000561181">
    <property type="component" value="Unassembled WGS sequence"/>
</dbReference>
<sequence length="737" mass="81394">MAKGSFLSRLSNSNGSEVGSEPISAITKGDSKQRLELFDSFENLNLGWFWATDARGRMTYLSNRAAQCIGKEEKEILGAALGSLFVPQDNDESDKAERPLPFLISARNAFTELAVRLEKDDEDAPDIWWAISGKPQYNSEKEFVGYRGTAKDITNRRQRDRDASRLARFDALTGLSNRHRMEKRLTAILTAYKAAKRSCALMMLDLDRFKQVNDTLGHPAGDELLKQVAQRLKTIVGETGEIGRLGGDEFLIILPDIDDRGRLGDLGQRLIQMISQPYSIDGSRAIIGTSVGIAIAPYDGLEADELVSSADLALYSAKGGGRGQYRFYSSDLKEGARKRKEIEEDLRDALQQNQIELHYQPLVQAGTNKVAAFEALMRWNHPERGWISPGQFIPIAEETSIIADLGEFALYQACRDTIQWPGDLRVSVNVSAVQFNNEDFPNIVQRALTATGLHPDRLELEITESIFMGDPYATARTFKALKSIGVRLALDDFGTGYSSLGYLRDAPFDKIKIDQSFVRGSTESDNNNAAIITAIVSMAQALKMDTVAEGVEAQDELELVTQRGATLIQGFIFSRAMPQKDVLERLENGNLEFTPSGPAKHRADRRTVYRRIGVIHEDHRYEAVLRNISKTGAMIEGMLDVPIGTELVLDLGQGQLAVGCVRRSKGATQGLEFESSLVSDGADGLCTRHRVNPYSLAAAGMPLAALPQGNYPLMPQLNDGPASRPQFMQIDMSNKFD</sequence>
<evidence type="ECO:0000313" key="6">
    <source>
        <dbReference type="EMBL" id="NMW31614.1"/>
    </source>
</evidence>
<dbReference type="InterPro" id="IPR000160">
    <property type="entry name" value="GGDEF_dom"/>
</dbReference>
<feature type="domain" description="PAC" evidence="3">
    <location>
        <begin position="111"/>
        <end position="165"/>
    </location>
</feature>
<feature type="domain" description="EAL" evidence="4">
    <location>
        <begin position="339"/>
        <end position="590"/>
    </location>
</feature>
<comment type="caution">
    <text evidence="6">The sequence shown here is derived from an EMBL/GenBank/DDBJ whole genome shotgun (WGS) entry which is preliminary data.</text>
</comment>
<dbReference type="PANTHER" id="PTHR44757">
    <property type="entry name" value="DIGUANYLATE CYCLASE DGCP"/>
    <property type="match status" value="1"/>
</dbReference>
<dbReference type="Gene3D" id="3.30.450.20">
    <property type="entry name" value="PAS domain"/>
    <property type="match status" value="1"/>
</dbReference>
<dbReference type="PANTHER" id="PTHR44757:SF10">
    <property type="entry name" value="MEMBRANE PROTEIN"/>
    <property type="match status" value="1"/>
</dbReference>
<dbReference type="SUPFAM" id="SSF55073">
    <property type="entry name" value="Nucleotide cyclase"/>
    <property type="match status" value="1"/>
</dbReference>
<feature type="compositionally biased region" description="Polar residues" evidence="1">
    <location>
        <begin position="8"/>
        <end position="17"/>
    </location>
</feature>
<dbReference type="InterPro" id="IPR043128">
    <property type="entry name" value="Rev_trsase/Diguanyl_cyclase"/>
</dbReference>
<reference evidence="6 7" key="1">
    <citation type="submission" date="2020-04" db="EMBL/GenBank/DDBJ databases">
        <authorList>
            <person name="Liu A."/>
        </authorList>
    </citation>
    <scope>NUCLEOTIDE SEQUENCE [LARGE SCALE GENOMIC DNA]</scope>
    <source>
        <strain evidence="6 7">RZ02</strain>
    </source>
</reference>
<evidence type="ECO:0000259" key="5">
    <source>
        <dbReference type="PROSITE" id="PS50887"/>
    </source>
</evidence>
<dbReference type="InterPro" id="IPR035965">
    <property type="entry name" value="PAS-like_dom_sf"/>
</dbReference>
<dbReference type="InterPro" id="IPR035919">
    <property type="entry name" value="EAL_sf"/>
</dbReference>
<dbReference type="SMART" id="SM00267">
    <property type="entry name" value="GGDEF"/>
    <property type="match status" value="1"/>
</dbReference>
<dbReference type="Pfam" id="PF00563">
    <property type="entry name" value="EAL"/>
    <property type="match status" value="1"/>
</dbReference>
<proteinExistence type="predicted"/>
<dbReference type="Gene3D" id="3.30.70.270">
    <property type="match status" value="1"/>
</dbReference>
<dbReference type="InterPro" id="IPR052155">
    <property type="entry name" value="Biofilm_reg_signaling"/>
</dbReference>
<dbReference type="AlphaFoldDB" id="A0A848QKJ2"/>
<evidence type="ECO:0000259" key="4">
    <source>
        <dbReference type="PROSITE" id="PS50883"/>
    </source>
</evidence>
<dbReference type="CDD" id="cd00130">
    <property type="entry name" value="PAS"/>
    <property type="match status" value="1"/>
</dbReference>
<dbReference type="SUPFAM" id="SSF141868">
    <property type="entry name" value="EAL domain-like"/>
    <property type="match status" value="1"/>
</dbReference>
<dbReference type="RefSeq" id="WP_170011209.1">
    <property type="nucleotide sequence ID" value="NZ_JABCRE010000002.1"/>
</dbReference>
<dbReference type="SUPFAM" id="SSF55785">
    <property type="entry name" value="PYP-like sensor domain (PAS domain)"/>
    <property type="match status" value="1"/>
</dbReference>
<evidence type="ECO:0000313" key="7">
    <source>
        <dbReference type="Proteomes" id="UP000561181"/>
    </source>
</evidence>
<dbReference type="PROSITE" id="PS50887">
    <property type="entry name" value="GGDEF"/>
    <property type="match status" value="1"/>
</dbReference>
<dbReference type="CDD" id="cd01949">
    <property type="entry name" value="GGDEF"/>
    <property type="match status" value="1"/>
</dbReference>